<evidence type="ECO:0000259" key="3">
    <source>
        <dbReference type="Pfam" id="PF02563"/>
    </source>
</evidence>
<organism evidence="4 5">
    <name type="scientific">Henriciella algicola</name>
    <dbReference type="NCBI Taxonomy" id="1608422"/>
    <lineage>
        <taxon>Bacteria</taxon>
        <taxon>Pseudomonadati</taxon>
        <taxon>Pseudomonadota</taxon>
        <taxon>Alphaproteobacteria</taxon>
        <taxon>Hyphomonadales</taxon>
        <taxon>Hyphomonadaceae</taxon>
        <taxon>Henriciella</taxon>
    </lineage>
</organism>
<dbReference type="PANTHER" id="PTHR33619">
    <property type="entry name" value="POLYSACCHARIDE EXPORT PROTEIN GFCE-RELATED"/>
    <property type="match status" value="1"/>
</dbReference>
<evidence type="ECO:0000313" key="4">
    <source>
        <dbReference type="EMBL" id="RIJ29625.1"/>
    </source>
</evidence>
<comment type="caution">
    <text evidence="4">The sequence shown here is derived from an EMBL/GenBank/DDBJ whole genome shotgun (WGS) entry which is preliminary data.</text>
</comment>
<dbReference type="RefSeq" id="WP_119454031.1">
    <property type="nucleotide sequence ID" value="NZ_QWGA01000006.1"/>
</dbReference>
<dbReference type="AlphaFoldDB" id="A0A399RIQ5"/>
<gene>
    <name evidence="4" type="ORF">D1222_09565</name>
</gene>
<dbReference type="Gene3D" id="3.30.1950.10">
    <property type="entry name" value="wza like domain"/>
    <property type="match status" value="1"/>
</dbReference>
<reference evidence="4 5" key="1">
    <citation type="submission" date="2018-08" db="EMBL/GenBank/DDBJ databases">
        <title>Henriciella mobilis sp. nov., isolated from seawater.</title>
        <authorList>
            <person name="Cheng H."/>
            <person name="Wu Y.-H."/>
            <person name="Xu X.-W."/>
            <person name="Guo L.-L."/>
        </authorList>
    </citation>
    <scope>NUCLEOTIDE SEQUENCE [LARGE SCALE GENOMIC DNA]</scope>
    <source>
        <strain evidence="4 5">CCUG67844</strain>
    </source>
</reference>
<dbReference type="Pfam" id="PF02563">
    <property type="entry name" value="Poly_export"/>
    <property type="match status" value="1"/>
</dbReference>
<dbReference type="Proteomes" id="UP000265845">
    <property type="component" value="Unassembled WGS sequence"/>
</dbReference>
<protein>
    <submittedName>
        <fullName evidence="4">Polysaccharide export protein</fullName>
    </submittedName>
</protein>
<feature type="domain" description="Polysaccharide export protein N-terminal" evidence="3">
    <location>
        <begin position="81"/>
        <end position="143"/>
    </location>
</feature>
<dbReference type="Gene3D" id="3.10.560.10">
    <property type="entry name" value="Outer membrane lipoprotein wza domain like"/>
    <property type="match status" value="1"/>
</dbReference>
<feature type="chain" id="PRO_5017212666" evidence="2">
    <location>
        <begin position="24"/>
        <end position="405"/>
    </location>
</feature>
<dbReference type="InterPro" id="IPR003715">
    <property type="entry name" value="Poly_export_N"/>
</dbReference>
<dbReference type="PANTHER" id="PTHR33619:SF3">
    <property type="entry name" value="POLYSACCHARIDE EXPORT PROTEIN GFCE-RELATED"/>
    <property type="match status" value="1"/>
</dbReference>
<evidence type="ECO:0000313" key="5">
    <source>
        <dbReference type="Proteomes" id="UP000265845"/>
    </source>
</evidence>
<keyword evidence="5" id="KW-1185">Reference proteome</keyword>
<sequence length="405" mass="42793">MRRTLLLLAVASLAGCTSSFVRPANTVDMNHHGYQAERQNALEVTNTARIANQARCADLDIALAGQPVDAGLGASFDEPQLFSPGDLLRVDLPREDDFGGDYVIGPNGYVRLPFIGDLPASGMSTSQLETIIARLLVEGGYYKPGFARASVSVLEWAPIQVSVSGAVFQAGDVLLNQRDADDTPAERVSAAGDIAFQRSLSSALFAAAGVRPDADVRNIVLVRNGRRRVFDMSGALNGGAMDDPLLIAGDRIHVPSRGCFQMALARPSRITPPGIRVFMSNLTQPAASNAASAIGQDATRLPYGTRFLQGLVSANCVGGLQATNAGRWGVLISRNPITGESEVVARSIEKLVRSANRDDYNPVLLPNDAIACYDSHVTNVRDVIAMVSEVAAPALNAAIIGGLAN</sequence>
<evidence type="ECO:0000256" key="2">
    <source>
        <dbReference type="SAM" id="SignalP"/>
    </source>
</evidence>
<proteinExistence type="predicted"/>
<accession>A0A399RIQ5</accession>
<name>A0A399RIQ5_9PROT</name>
<dbReference type="OrthoDB" id="494751at2"/>
<feature type="signal peptide" evidence="2">
    <location>
        <begin position="1"/>
        <end position="23"/>
    </location>
</feature>
<evidence type="ECO:0000256" key="1">
    <source>
        <dbReference type="ARBA" id="ARBA00022729"/>
    </source>
</evidence>
<dbReference type="PROSITE" id="PS51257">
    <property type="entry name" value="PROKAR_LIPOPROTEIN"/>
    <property type="match status" value="1"/>
</dbReference>
<keyword evidence="1 2" id="KW-0732">Signal</keyword>
<dbReference type="InterPro" id="IPR049712">
    <property type="entry name" value="Poly_export"/>
</dbReference>
<dbReference type="GO" id="GO:0015159">
    <property type="term" value="F:polysaccharide transmembrane transporter activity"/>
    <property type="evidence" value="ECO:0007669"/>
    <property type="project" value="InterPro"/>
</dbReference>
<dbReference type="EMBL" id="QWGA01000006">
    <property type="protein sequence ID" value="RIJ29625.1"/>
    <property type="molecule type" value="Genomic_DNA"/>
</dbReference>